<dbReference type="InterPro" id="IPR016181">
    <property type="entry name" value="Acyl_CoA_acyltransferase"/>
</dbReference>
<dbReference type="RefSeq" id="WP_310288995.1">
    <property type="nucleotide sequence ID" value="NZ_BAAAWO010000001.1"/>
</dbReference>
<dbReference type="EMBL" id="JAVDYI010000001">
    <property type="protein sequence ID" value="MDR7357501.1"/>
    <property type="molecule type" value="Genomic_DNA"/>
</dbReference>
<proteinExistence type="predicted"/>
<protein>
    <recommendedName>
        <fullName evidence="1">BioF2-like acetyltransferase domain-containing protein</fullName>
    </recommendedName>
</protein>
<dbReference type="InterPro" id="IPR038740">
    <property type="entry name" value="BioF2-like_GNAT_dom"/>
</dbReference>
<dbReference type="SUPFAM" id="SSF55729">
    <property type="entry name" value="Acyl-CoA N-acyltransferases (Nat)"/>
    <property type="match status" value="1"/>
</dbReference>
<name>A0ABU2BGV7_9MICC</name>
<comment type="caution">
    <text evidence="2">The sequence shown here is derived from an EMBL/GenBank/DDBJ whole genome shotgun (WGS) entry which is preliminary data.</text>
</comment>
<dbReference type="PANTHER" id="PTHR36174">
    <property type="entry name" value="LIPID II:GLYCINE GLYCYLTRANSFERASE"/>
    <property type="match status" value="1"/>
</dbReference>
<dbReference type="InterPro" id="IPR050644">
    <property type="entry name" value="PG_Glycine_Bridge_Synth"/>
</dbReference>
<dbReference type="PANTHER" id="PTHR36174:SF1">
    <property type="entry name" value="LIPID II:GLYCINE GLYCYLTRANSFERASE"/>
    <property type="match status" value="1"/>
</dbReference>
<reference evidence="2 3" key="1">
    <citation type="submission" date="2023-07" db="EMBL/GenBank/DDBJ databases">
        <title>Sequencing the genomes of 1000 actinobacteria strains.</title>
        <authorList>
            <person name="Klenk H.-P."/>
        </authorList>
    </citation>
    <scope>NUCLEOTIDE SEQUENCE [LARGE SCALE GENOMIC DNA]</scope>
    <source>
        <strain evidence="2 3">DSM 20167</strain>
    </source>
</reference>
<sequence>MLDADQEALPDHAPEWVDALTSGGRYRDASRLYSFADGREFLLPLVQRRGLAGLGGWLQSYPPGWGVGGLVGAEADAETTRAILHDLRKLRLQRIGIWPDPKKWQAWADAVDEGVLAIPRRAHAVDLSGGAESVWKGMSQSSRRHVRIAEREGVRIEMGHTDALLRDFYALYLLSIDRWAGQQHEPRALAHVRAKRRDPLGKLQLLARHLGSGYQVTIAYVDGKPAAGSIVMLAGTAHYTLGAMDRERVGKSGAGYLVQWKNMERACELGCTTYHMGESGESEALAQFKEKLGAVAYDYAELRLDRLPWTRADAAIRGLVKRLLGFRDV</sequence>
<accession>A0ABU2BGV7</accession>
<gene>
    <name evidence="2" type="ORF">J2S64_001192</name>
</gene>
<dbReference type="Proteomes" id="UP001183817">
    <property type="component" value="Unassembled WGS sequence"/>
</dbReference>
<keyword evidence="3" id="KW-1185">Reference proteome</keyword>
<organism evidence="2 3">
    <name type="scientific">Paeniglutamicibacter sulfureus</name>
    <dbReference type="NCBI Taxonomy" id="43666"/>
    <lineage>
        <taxon>Bacteria</taxon>
        <taxon>Bacillati</taxon>
        <taxon>Actinomycetota</taxon>
        <taxon>Actinomycetes</taxon>
        <taxon>Micrococcales</taxon>
        <taxon>Micrococcaceae</taxon>
        <taxon>Paeniglutamicibacter</taxon>
    </lineage>
</organism>
<feature type="domain" description="BioF2-like acetyltransferase" evidence="1">
    <location>
        <begin position="142"/>
        <end position="281"/>
    </location>
</feature>
<evidence type="ECO:0000313" key="3">
    <source>
        <dbReference type="Proteomes" id="UP001183817"/>
    </source>
</evidence>
<evidence type="ECO:0000313" key="2">
    <source>
        <dbReference type="EMBL" id="MDR7357501.1"/>
    </source>
</evidence>
<dbReference type="Pfam" id="PF13480">
    <property type="entry name" value="Acetyltransf_6"/>
    <property type="match status" value="1"/>
</dbReference>
<evidence type="ECO:0000259" key="1">
    <source>
        <dbReference type="Pfam" id="PF13480"/>
    </source>
</evidence>
<dbReference type="Gene3D" id="3.40.630.30">
    <property type="match status" value="1"/>
</dbReference>